<feature type="compositionally biased region" description="Low complexity" evidence="3">
    <location>
        <begin position="326"/>
        <end position="339"/>
    </location>
</feature>
<evidence type="ECO:0000313" key="7">
    <source>
        <dbReference type="Proteomes" id="UP000234904"/>
    </source>
</evidence>
<evidence type="ECO:0000256" key="2">
    <source>
        <dbReference type="ARBA" id="ARBA00022679"/>
    </source>
</evidence>
<name>A0ABX4SFH1_9BIFI</name>
<gene>
    <name evidence="6" type="ORF">CYJ70_06860</name>
</gene>
<reference evidence="6 7" key="1">
    <citation type="submission" date="2017-12" db="EMBL/GenBank/DDBJ databases">
        <title>Phylogenetic diversity of female urinary microbiome.</title>
        <authorList>
            <person name="Thomas-White K."/>
            <person name="Wolfe A.J."/>
        </authorList>
    </citation>
    <scope>NUCLEOTIDE SEQUENCE [LARGE SCALE GENOMIC DNA]</scope>
    <source>
        <strain evidence="6 7">UMB0833</strain>
    </source>
</reference>
<dbReference type="EMBL" id="PKJE01000008">
    <property type="protein sequence ID" value="PKZ52737.1"/>
    <property type="molecule type" value="Genomic_DNA"/>
</dbReference>
<dbReference type="PANTHER" id="PTHR43323:SF2">
    <property type="entry name" value="HYDROXYMETHYLGLUTARYL-COA SYNTHASE"/>
    <property type="match status" value="1"/>
</dbReference>
<evidence type="ECO:0000259" key="4">
    <source>
        <dbReference type="Pfam" id="PF01154"/>
    </source>
</evidence>
<dbReference type="SUPFAM" id="SSF53901">
    <property type="entry name" value="Thiolase-like"/>
    <property type="match status" value="3"/>
</dbReference>
<evidence type="ECO:0000313" key="6">
    <source>
        <dbReference type="EMBL" id="PKZ52737.1"/>
    </source>
</evidence>
<dbReference type="InterPro" id="IPR013746">
    <property type="entry name" value="HMG_CoA_synt_C_dom"/>
</dbReference>
<evidence type="ECO:0000256" key="1">
    <source>
        <dbReference type="ARBA" id="ARBA00007061"/>
    </source>
</evidence>
<evidence type="ECO:0000259" key="5">
    <source>
        <dbReference type="Pfam" id="PF08540"/>
    </source>
</evidence>
<comment type="caution">
    <text evidence="6">The sequence shown here is derived from an EMBL/GenBank/DDBJ whole genome shotgun (WGS) entry which is preliminary data.</text>
</comment>
<protein>
    <submittedName>
        <fullName evidence="6">Hydroxymethylglutaryl-CoA synthase</fullName>
    </submittedName>
</protein>
<feature type="region of interest" description="Disordered" evidence="3">
    <location>
        <begin position="320"/>
        <end position="350"/>
    </location>
</feature>
<feature type="domain" description="Hydroxymethylglutaryl-coenzyme A synthase N-terminal" evidence="4">
    <location>
        <begin position="8"/>
        <end position="160"/>
    </location>
</feature>
<dbReference type="PANTHER" id="PTHR43323">
    <property type="entry name" value="3-HYDROXY-3-METHYLGLUTARYL COENZYME A SYNTHASE"/>
    <property type="match status" value="1"/>
</dbReference>
<organism evidence="6 7">
    <name type="scientific">Gardnerella pickettii</name>
    <dbReference type="NCBI Taxonomy" id="2914924"/>
    <lineage>
        <taxon>Bacteria</taxon>
        <taxon>Bacillati</taxon>
        <taxon>Actinomycetota</taxon>
        <taxon>Actinomycetes</taxon>
        <taxon>Bifidobacteriales</taxon>
        <taxon>Bifidobacteriaceae</taxon>
        <taxon>Gardnerella</taxon>
    </lineage>
</organism>
<dbReference type="Pfam" id="PF08540">
    <property type="entry name" value="HMG_CoA_synt_C"/>
    <property type="match status" value="1"/>
</dbReference>
<accession>A0ABX4SFH1</accession>
<sequence>MDRITFATPNCYLSMRDLAIARGIDPNKFIIGIGQSQQAVPPNHQDIVTLGAQAALPLMPYIDSSRLKMVIVGTESGVDASKSSALYIHKLLNLSEWVRCVEVKEACYGGTAALMMACDYVLAHSGAQVLVIAADIARYGVGTPGEVTQGAGAVAMLVSENPRVLQINNDSVVKSAEIQDFWRPVYQSTALARGKFSTEQYIRMFCDVWQKYSAKNDYNFNDFEAICFHLPYTKMGLKALRAGFEANSGVSHACDGVSYTNDGVSLTSDTRERLLARYQDSTQYSRRIGNIYTGSLYLGLISLLDYDYFMNSCDSSESAGDSPAITGDSSVAGDSSSATHPNESPLRPSPLLPGQKIGLFSYGSGAVAEFFSATLVPGWRSALFSNQHIKTLNNRTQLSVSQYEEMFNSAAPYSPQDFVSSQKNRSGARFVLDSIKSQERNYLSI</sequence>
<comment type="similarity">
    <text evidence="1">Belongs to the thiolase-like superfamily. HMG-CoA synthase family.</text>
</comment>
<dbReference type="CDD" id="cd00827">
    <property type="entry name" value="init_cond_enzymes"/>
    <property type="match status" value="1"/>
</dbReference>
<evidence type="ECO:0000256" key="3">
    <source>
        <dbReference type="SAM" id="MobiDB-lite"/>
    </source>
</evidence>
<dbReference type="InterPro" id="IPR013528">
    <property type="entry name" value="HMG_CoA_synth_N"/>
</dbReference>
<feature type="domain" description="Hydroxymethylglutaryl-coenzyme A synthase C-terminal" evidence="5">
    <location>
        <begin position="178"/>
        <end position="306"/>
    </location>
</feature>
<dbReference type="InterPro" id="IPR016039">
    <property type="entry name" value="Thiolase-like"/>
</dbReference>
<keyword evidence="7" id="KW-1185">Reference proteome</keyword>
<dbReference type="Pfam" id="PF01154">
    <property type="entry name" value="HMG_CoA_synt_N"/>
    <property type="match status" value="1"/>
</dbReference>
<keyword evidence="2" id="KW-0808">Transferase</keyword>
<proteinExistence type="inferred from homology"/>
<dbReference type="Proteomes" id="UP000234904">
    <property type="component" value="Unassembled WGS sequence"/>
</dbReference>
<dbReference type="Gene3D" id="3.40.47.10">
    <property type="match status" value="1"/>
</dbReference>